<evidence type="ECO:0000256" key="3">
    <source>
        <dbReference type="ARBA" id="ARBA00023163"/>
    </source>
</evidence>
<evidence type="ECO:0000256" key="1">
    <source>
        <dbReference type="ARBA" id="ARBA00023015"/>
    </source>
</evidence>
<evidence type="ECO:0000313" key="6">
    <source>
        <dbReference type="Proteomes" id="UP001266357"/>
    </source>
</evidence>
<dbReference type="SMART" id="SM00342">
    <property type="entry name" value="HTH_ARAC"/>
    <property type="match status" value="1"/>
</dbReference>
<dbReference type="PROSITE" id="PS01124">
    <property type="entry name" value="HTH_ARAC_FAMILY_2"/>
    <property type="match status" value="1"/>
</dbReference>
<dbReference type="InterPro" id="IPR020449">
    <property type="entry name" value="Tscrpt_reg_AraC-type_HTH"/>
</dbReference>
<proteinExistence type="predicted"/>
<sequence length="252" mass="28925">MTIDSNLETLPPISVLHREIPALAGINKYQHHQTQCIYVHSGVLAIITEHGRYFIPPQQAIIIPDELIHELLAKTEVKLSIFYFIAEESTHLPTHPQVITVDPLLTALMNESLQISNDYLWESSDGRLLRLIRDKLSQAKVLDTFLPYPKDSRLTNITERLLKHPSLKSDLNFWGKFVNASPRTLSRVFKKETNITYSEWRQRLNIQITIKHLSLGDSINSIAELLGYESSSAFIYMFRKQMGVSPSQFLKN</sequence>
<dbReference type="InterPro" id="IPR011051">
    <property type="entry name" value="RmlC_Cupin_sf"/>
</dbReference>
<accession>A0ABU3A2X5</accession>
<keyword evidence="6" id="KW-1185">Reference proteome</keyword>
<dbReference type="SUPFAM" id="SSF46689">
    <property type="entry name" value="Homeodomain-like"/>
    <property type="match status" value="2"/>
</dbReference>
<comment type="caution">
    <text evidence="5">The sequence shown here is derived from an EMBL/GenBank/DDBJ whole genome shotgun (WGS) entry which is preliminary data.</text>
</comment>
<dbReference type="PRINTS" id="PR00032">
    <property type="entry name" value="HTHARAC"/>
</dbReference>
<evidence type="ECO:0000259" key="4">
    <source>
        <dbReference type="PROSITE" id="PS01124"/>
    </source>
</evidence>
<protein>
    <submittedName>
        <fullName evidence="5">AraC family transcriptional regulator</fullName>
    </submittedName>
</protein>
<keyword evidence="3" id="KW-0804">Transcription</keyword>
<dbReference type="Gene3D" id="1.10.10.60">
    <property type="entry name" value="Homeodomain-like"/>
    <property type="match status" value="2"/>
</dbReference>
<dbReference type="SUPFAM" id="SSF51182">
    <property type="entry name" value="RmlC-like cupins"/>
    <property type="match status" value="1"/>
</dbReference>
<evidence type="ECO:0000313" key="5">
    <source>
        <dbReference type="EMBL" id="MDT0603917.1"/>
    </source>
</evidence>
<feature type="domain" description="HTH araC/xylS-type" evidence="4">
    <location>
        <begin position="152"/>
        <end position="252"/>
    </location>
</feature>
<name>A0ABU3A2X5_9GAMM</name>
<organism evidence="5 6">
    <name type="scientific">Thalassotalea castellviae</name>
    <dbReference type="NCBI Taxonomy" id="3075612"/>
    <lineage>
        <taxon>Bacteria</taxon>
        <taxon>Pseudomonadati</taxon>
        <taxon>Pseudomonadota</taxon>
        <taxon>Gammaproteobacteria</taxon>
        <taxon>Alteromonadales</taxon>
        <taxon>Colwelliaceae</taxon>
        <taxon>Thalassotalea</taxon>
    </lineage>
</organism>
<dbReference type="InterPro" id="IPR018060">
    <property type="entry name" value="HTH_AraC"/>
</dbReference>
<dbReference type="InterPro" id="IPR009057">
    <property type="entry name" value="Homeodomain-like_sf"/>
</dbReference>
<dbReference type="EMBL" id="JAVRIF010000004">
    <property type="protein sequence ID" value="MDT0603917.1"/>
    <property type="molecule type" value="Genomic_DNA"/>
</dbReference>
<keyword evidence="2" id="KW-0238">DNA-binding</keyword>
<gene>
    <name evidence="5" type="ORF">RM573_09955</name>
</gene>
<reference evidence="5 6" key="1">
    <citation type="submission" date="2023-09" db="EMBL/GenBank/DDBJ databases">
        <authorList>
            <person name="Rey-Velasco X."/>
        </authorList>
    </citation>
    <scope>NUCLEOTIDE SEQUENCE [LARGE SCALE GENOMIC DNA]</scope>
    <source>
        <strain evidence="5 6">W431</strain>
    </source>
</reference>
<dbReference type="Proteomes" id="UP001266357">
    <property type="component" value="Unassembled WGS sequence"/>
</dbReference>
<keyword evidence="1" id="KW-0805">Transcription regulation</keyword>
<dbReference type="RefSeq" id="WP_311581100.1">
    <property type="nucleotide sequence ID" value="NZ_JAVRIF010000004.1"/>
</dbReference>
<dbReference type="Pfam" id="PF12833">
    <property type="entry name" value="HTH_18"/>
    <property type="match status" value="1"/>
</dbReference>
<dbReference type="PANTHER" id="PTHR11019:SF159">
    <property type="entry name" value="TRANSCRIPTIONAL REGULATOR-RELATED"/>
    <property type="match status" value="1"/>
</dbReference>
<dbReference type="PANTHER" id="PTHR11019">
    <property type="entry name" value="HTH-TYPE TRANSCRIPTIONAL REGULATOR NIMR"/>
    <property type="match status" value="1"/>
</dbReference>
<evidence type="ECO:0000256" key="2">
    <source>
        <dbReference type="ARBA" id="ARBA00023125"/>
    </source>
</evidence>